<dbReference type="OrthoDB" id="37682at2759"/>
<dbReference type="InterPro" id="IPR023298">
    <property type="entry name" value="ATPase_P-typ_TM_dom_sf"/>
</dbReference>
<dbReference type="InterPro" id="IPR059000">
    <property type="entry name" value="ATPase_P-type_domA"/>
</dbReference>
<dbReference type="SUPFAM" id="SSF56784">
    <property type="entry name" value="HAD-like"/>
    <property type="match status" value="1"/>
</dbReference>
<feature type="transmembrane region" description="Helical" evidence="9">
    <location>
        <begin position="64"/>
        <end position="85"/>
    </location>
</feature>
<dbReference type="GO" id="GO:0005886">
    <property type="term" value="C:plasma membrane"/>
    <property type="evidence" value="ECO:0007669"/>
    <property type="project" value="UniProtKB-SubCell"/>
</dbReference>
<dbReference type="Proteomes" id="UP000198406">
    <property type="component" value="Unassembled WGS sequence"/>
</dbReference>
<dbReference type="GO" id="GO:1902600">
    <property type="term" value="P:proton transmembrane transport"/>
    <property type="evidence" value="ECO:0007669"/>
    <property type="project" value="TreeGrafter"/>
</dbReference>
<dbReference type="PANTHER" id="PTHR43294:SF21">
    <property type="entry name" value="CATION TRANSPORTING ATPASE"/>
    <property type="match status" value="1"/>
</dbReference>
<dbReference type="Pfam" id="PF00690">
    <property type="entry name" value="Cation_ATPase_N"/>
    <property type="match status" value="1"/>
</dbReference>
<dbReference type="SFLD" id="SFLDS00003">
    <property type="entry name" value="Haloacid_Dehalogenase"/>
    <property type="match status" value="1"/>
</dbReference>
<dbReference type="PRINTS" id="PR00119">
    <property type="entry name" value="CATATPASE"/>
</dbReference>
<evidence type="ECO:0000256" key="6">
    <source>
        <dbReference type="ARBA" id="ARBA00022967"/>
    </source>
</evidence>
<accession>A0A1Z5K4T9</accession>
<evidence type="ECO:0000256" key="2">
    <source>
        <dbReference type="ARBA" id="ARBA00022475"/>
    </source>
</evidence>
<dbReference type="EMBL" id="BDSP01000161">
    <property type="protein sequence ID" value="GAX21229.1"/>
    <property type="molecule type" value="Genomic_DNA"/>
</dbReference>
<keyword evidence="12" id="KW-1185">Reference proteome</keyword>
<dbReference type="InterPro" id="IPR018303">
    <property type="entry name" value="ATPase_P-typ_P_site"/>
</dbReference>
<comment type="caution">
    <text evidence="11">The sequence shown here is derived from an EMBL/GenBank/DDBJ whole genome shotgun (WGS) entry which is preliminary data.</text>
</comment>
<keyword evidence="5" id="KW-0067">ATP-binding</keyword>
<keyword evidence="4" id="KW-0547">Nucleotide-binding</keyword>
<proteinExistence type="predicted"/>
<dbReference type="GO" id="GO:0016887">
    <property type="term" value="F:ATP hydrolysis activity"/>
    <property type="evidence" value="ECO:0007669"/>
    <property type="project" value="InterPro"/>
</dbReference>
<feature type="transmembrane region" description="Helical" evidence="9">
    <location>
        <begin position="922"/>
        <end position="941"/>
    </location>
</feature>
<evidence type="ECO:0000259" key="10">
    <source>
        <dbReference type="SMART" id="SM00831"/>
    </source>
</evidence>
<dbReference type="Gene3D" id="2.70.150.10">
    <property type="entry name" value="Calcium-transporting ATPase, cytoplasmic transduction domain A"/>
    <property type="match status" value="1"/>
</dbReference>
<evidence type="ECO:0000256" key="5">
    <source>
        <dbReference type="ARBA" id="ARBA00022840"/>
    </source>
</evidence>
<protein>
    <submittedName>
        <fullName evidence="11">Ca2+-transporting ATPase</fullName>
        <ecNumber evidence="11">3.6.3.8</ecNumber>
    </submittedName>
</protein>
<dbReference type="GO" id="GO:0030007">
    <property type="term" value="P:intracellular potassium ion homeostasis"/>
    <property type="evidence" value="ECO:0007669"/>
    <property type="project" value="TreeGrafter"/>
</dbReference>
<dbReference type="InterPro" id="IPR008250">
    <property type="entry name" value="ATPase_P-typ_transduc_dom_A_sf"/>
</dbReference>
<keyword evidence="8 9" id="KW-0472">Membrane</keyword>
<keyword evidence="7 9" id="KW-1133">Transmembrane helix</keyword>
<dbReference type="PANTHER" id="PTHR43294">
    <property type="entry name" value="SODIUM/POTASSIUM-TRANSPORTING ATPASE SUBUNIT ALPHA"/>
    <property type="match status" value="1"/>
</dbReference>
<comment type="subcellular location">
    <subcellularLocation>
        <location evidence="1">Cell membrane</location>
        <topology evidence="1">Multi-pass membrane protein</topology>
    </subcellularLocation>
</comment>
<dbReference type="GO" id="GO:1990573">
    <property type="term" value="P:potassium ion import across plasma membrane"/>
    <property type="evidence" value="ECO:0007669"/>
    <property type="project" value="TreeGrafter"/>
</dbReference>
<feature type="transmembrane region" description="Helical" evidence="9">
    <location>
        <begin position="961"/>
        <end position="980"/>
    </location>
</feature>
<dbReference type="PROSITE" id="PS00154">
    <property type="entry name" value="ATPASE_E1_E2"/>
    <property type="match status" value="1"/>
</dbReference>
<dbReference type="SUPFAM" id="SSF81653">
    <property type="entry name" value="Calcium ATPase, transduction domain A"/>
    <property type="match status" value="1"/>
</dbReference>
<dbReference type="Pfam" id="PF13246">
    <property type="entry name" value="Cation_ATPase"/>
    <property type="match status" value="1"/>
</dbReference>
<dbReference type="InterPro" id="IPR036412">
    <property type="entry name" value="HAD-like_sf"/>
</dbReference>
<dbReference type="SUPFAM" id="SSF81665">
    <property type="entry name" value="Calcium ATPase, transmembrane domain M"/>
    <property type="match status" value="1"/>
</dbReference>
<dbReference type="InterPro" id="IPR023214">
    <property type="entry name" value="HAD_sf"/>
</dbReference>
<evidence type="ECO:0000256" key="4">
    <source>
        <dbReference type="ARBA" id="ARBA00022741"/>
    </source>
</evidence>
<dbReference type="InterPro" id="IPR050510">
    <property type="entry name" value="Cation_transp_ATPase_P-type"/>
</dbReference>
<evidence type="ECO:0000256" key="8">
    <source>
        <dbReference type="ARBA" id="ARBA00023136"/>
    </source>
</evidence>
<dbReference type="GO" id="GO:0036376">
    <property type="term" value="P:sodium ion export across plasma membrane"/>
    <property type="evidence" value="ECO:0007669"/>
    <property type="project" value="TreeGrafter"/>
</dbReference>
<dbReference type="SMART" id="SM00831">
    <property type="entry name" value="Cation_ATPase_N"/>
    <property type="match status" value="1"/>
</dbReference>
<dbReference type="InterPro" id="IPR001757">
    <property type="entry name" value="P_typ_ATPase"/>
</dbReference>
<dbReference type="GO" id="GO:0005524">
    <property type="term" value="F:ATP binding"/>
    <property type="evidence" value="ECO:0007669"/>
    <property type="project" value="UniProtKB-KW"/>
</dbReference>
<keyword evidence="2" id="KW-1003">Cell membrane</keyword>
<dbReference type="AlphaFoldDB" id="A0A1Z5K4T9"/>
<dbReference type="InterPro" id="IPR006068">
    <property type="entry name" value="ATPase_P-typ_cation-transptr_C"/>
</dbReference>
<dbReference type="Gene3D" id="1.20.1110.10">
    <property type="entry name" value="Calcium-transporting ATPase, transmembrane domain"/>
    <property type="match status" value="2"/>
</dbReference>
<keyword evidence="11" id="KW-0378">Hydrolase</keyword>
<keyword evidence="6" id="KW-1278">Translocase</keyword>
<dbReference type="Pfam" id="PF00689">
    <property type="entry name" value="Cation_ATPase_C"/>
    <property type="match status" value="1"/>
</dbReference>
<reference evidence="11 12" key="1">
    <citation type="journal article" date="2015" name="Plant Cell">
        <title>Oil accumulation by the oleaginous diatom Fistulifera solaris as revealed by the genome and transcriptome.</title>
        <authorList>
            <person name="Tanaka T."/>
            <person name="Maeda Y."/>
            <person name="Veluchamy A."/>
            <person name="Tanaka M."/>
            <person name="Abida H."/>
            <person name="Marechal E."/>
            <person name="Bowler C."/>
            <person name="Muto M."/>
            <person name="Sunaga Y."/>
            <person name="Tanaka M."/>
            <person name="Yoshino T."/>
            <person name="Taniguchi T."/>
            <person name="Fukuda Y."/>
            <person name="Nemoto M."/>
            <person name="Matsumoto M."/>
            <person name="Wong P.S."/>
            <person name="Aburatani S."/>
            <person name="Fujibuchi W."/>
        </authorList>
    </citation>
    <scope>NUCLEOTIDE SEQUENCE [LARGE SCALE GENOMIC DNA]</scope>
    <source>
        <strain evidence="11 12">JPCC DA0580</strain>
    </source>
</reference>
<feature type="transmembrane region" description="Helical" evidence="9">
    <location>
        <begin position="888"/>
        <end position="910"/>
    </location>
</feature>
<gene>
    <name evidence="11" type="ORF">FisN_23Lu177</name>
</gene>
<evidence type="ECO:0000256" key="1">
    <source>
        <dbReference type="ARBA" id="ARBA00004651"/>
    </source>
</evidence>
<feature type="transmembrane region" description="Helical" evidence="9">
    <location>
        <begin position="97"/>
        <end position="119"/>
    </location>
</feature>
<feature type="transmembrane region" description="Helical" evidence="9">
    <location>
        <begin position="992"/>
        <end position="1011"/>
    </location>
</feature>
<evidence type="ECO:0000256" key="9">
    <source>
        <dbReference type="SAM" id="Phobius"/>
    </source>
</evidence>
<dbReference type="InterPro" id="IPR023299">
    <property type="entry name" value="ATPase_P-typ_cyto_dom_N"/>
</dbReference>
<organism evidence="11 12">
    <name type="scientific">Fistulifera solaris</name>
    <name type="common">Oleaginous diatom</name>
    <dbReference type="NCBI Taxonomy" id="1519565"/>
    <lineage>
        <taxon>Eukaryota</taxon>
        <taxon>Sar</taxon>
        <taxon>Stramenopiles</taxon>
        <taxon>Ochrophyta</taxon>
        <taxon>Bacillariophyta</taxon>
        <taxon>Bacillariophyceae</taxon>
        <taxon>Bacillariophycidae</taxon>
        <taxon>Naviculales</taxon>
        <taxon>Naviculaceae</taxon>
        <taxon>Fistulifera</taxon>
    </lineage>
</organism>
<name>A0A1Z5K4T9_FISSO</name>
<dbReference type="InterPro" id="IPR044492">
    <property type="entry name" value="P_typ_ATPase_HD_dom"/>
</dbReference>
<sequence>MAEGTPVKVYPWHAKTADECFQELGCKNDHLTTGLTTDEANARLEKYGENKLSEKEKVTLLQRIWNQVANVLVGILVFVALVSAIRAATIETTDGKITNTIQVCLIVFVITINTIIGIVQEGSAEKAAEALKNMLSSDAVVVRNGKDVKIPATQIVPGDIIRLSLGDRVPADMRMLRVGNLAASEAALTGESVPIDKTVDPIVTAGDPNSQPLGDRHNMCYSTTLISQGTGTGVAIATGDQTEIGTINALVNKVEKKKTNVLEQIDNVSKILAIGIAITSGITWAVASTMADMSIVDGLSTALVCAVAMIPEGLEAIVTMTYAWAVSNMAKQNAIIRALPAVETLGSVTVICSDKTGTLTKNEMTLVAFVTSGKRYKFNQYAEERKPTNFVVDPAYMATRADHSKFIKASEVIKKGPSYARKSKHGSSNTFPFGMTLGFGKTAHGGVEPEEPEPITELKEGEEGGVAFGSGESPDSAFLRKVLSGGILCSKCVLGDGGGRQGEIGNPTELSILRAAYFGDVNVSEVKDSSAVVAEVPFSSEYKFMATVHEPVPANDGDEYEGSYVVHVKGAPDRMIPLCKYQAKNGSFAKADLEPCDSKYWIEQIAILSSHGLRVLALTRGSVPKDAVKEGQQLGADFVLERGEPWLTIVGLCAIMDPPRPECVAAVAEAHGAGVRVAMITGDHRDTALAIGGMLGLVDKQHSDAITGPELDAMSDDELKVAVQKYNVFARASPQNKIKIVKALMSQGEIAGMTGDGVNDAPALKAADMGVAMGKEGTDVAREAAEMILADDNFATIISAVREGRVVWDNLRKVLFVNTPINNAQGMSVLFGLLLGLEESPLSSIQVLYCNLICAITLGFVTAVEPAEDGIMDQPPRRIGKRLIGRFLFLRIAIATIVLIVVTVGSVFLLKNNSKNYTLEEERAQCLNTLSFAAICVTMSARFTRKSAFHIRTFQGNPVAIWSYIIMSVLQIFITYTPGMNEVIFSQTGMDGFQWLLVVAGMGIVFIIMEFEKAVRNYLTFLKYDTDDRELDQFDTVPAPDTTPLPAEVERFGKNELKH</sequence>
<evidence type="ECO:0000313" key="11">
    <source>
        <dbReference type="EMBL" id="GAX21229.1"/>
    </source>
</evidence>
<keyword evidence="3 9" id="KW-0812">Transmembrane</keyword>
<dbReference type="GO" id="GO:0006883">
    <property type="term" value="P:intracellular sodium ion homeostasis"/>
    <property type="evidence" value="ECO:0007669"/>
    <property type="project" value="TreeGrafter"/>
</dbReference>
<evidence type="ECO:0000256" key="3">
    <source>
        <dbReference type="ARBA" id="ARBA00022692"/>
    </source>
</evidence>
<dbReference type="NCBIfam" id="TIGR01494">
    <property type="entry name" value="ATPase_P-type"/>
    <property type="match status" value="2"/>
</dbReference>
<dbReference type="Gene3D" id="3.40.1110.10">
    <property type="entry name" value="Calcium-transporting ATPase, cytoplasmic domain N"/>
    <property type="match status" value="2"/>
</dbReference>
<feature type="transmembrane region" description="Helical" evidence="9">
    <location>
        <begin position="846"/>
        <end position="867"/>
    </location>
</feature>
<evidence type="ECO:0000313" key="12">
    <source>
        <dbReference type="Proteomes" id="UP000198406"/>
    </source>
</evidence>
<dbReference type="SFLD" id="SFLDF00027">
    <property type="entry name" value="p-type_atpase"/>
    <property type="match status" value="1"/>
</dbReference>
<dbReference type="InParanoid" id="A0A1Z5K4T9"/>
<dbReference type="PRINTS" id="PR00121">
    <property type="entry name" value="NAKATPASE"/>
</dbReference>
<dbReference type="SFLD" id="SFLDG00002">
    <property type="entry name" value="C1.7:_P-type_atpase_like"/>
    <property type="match status" value="1"/>
</dbReference>
<dbReference type="SUPFAM" id="SSF81660">
    <property type="entry name" value="Metal cation-transporting ATPase, ATP-binding domain N"/>
    <property type="match status" value="1"/>
</dbReference>
<dbReference type="GO" id="GO:0005391">
    <property type="term" value="F:P-type sodium:potassium-exchanging transporter activity"/>
    <property type="evidence" value="ECO:0007669"/>
    <property type="project" value="TreeGrafter"/>
</dbReference>
<evidence type="ECO:0000256" key="7">
    <source>
        <dbReference type="ARBA" id="ARBA00022989"/>
    </source>
</evidence>
<dbReference type="InterPro" id="IPR004014">
    <property type="entry name" value="ATPase_P-typ_cation-transptr_N"/>
</dbReference>
<feature type="domain" description="Cation-transporting P-type ATPase N-terminal" evidence="10">
    <location>
        <begin position="11"/>
        <end position="88"/>
    </location>
</feature>
<dbReference type="Gene3D" id="3.40.50.1000">
    <property type="entry name" value="HAD superfamily/HAD-like"/>
    <property type="match status" value="2"/>
</dbReference>
<dbReference type="EC" id="3.6.3.8" evidence="11"/>
<dbReference type="Pfam" id="PF00122">
    <property type="entry name" value="E1-E2_ATPase"/>
    <property type="match status" value="1"/>
</dbReference>